<keyword evidence="3 5" id="KW-0012">Acyltransferase</keyword>
<evidence type="ECO:0000256" key="1">
    <source>
        <dbReference type="ARBA" id="ARBA00005189"/>
    </source>
</evidence>
<evidence type="ECO:0000313" key="6">
    <source>
        <dbReference type="Proteomes" id="UP000190852"/>
    </source>
</evidence>
<dbReference type="SUPFAM" id="SSF69593">
    <property type="entry name" value="Glycerol-3-phosphate (1)-acyltransferase"/>
    <property type="match status" value="1"/>
</dbReference>
<dbReference type="AlphaFoldDB" id="A0A1T5CP22"/>
<protein>
    <submittedName>
        <fullName evidence="5">Acyltransferase</fullName>
    </submittedName>
</protein>
<name>A0A1T5CP22_9BACT</name>
<evidence type="ECO:0000256" key="2">
    <source>
        <dbReference type="ARBA" id="ARBA00022679"/>
    </source>
</evidence>
<organism evidence="5 6">
    <name type="scientific">Parabacteroides chartae</name>
    <dbReference type="NCBI Taxonomy" id="1037355"/>
    <lineage>
        <taxon>Bacteria</taxon>
        <taxon>Pseudomonadati</taxon>
        <taxon>Bacteroidota</taxon>
        <taxon>Bacteroidia</taxon>
        <taxon>Bacteroidales</taxon>
        <taxon>Tannerellaceae</taxon>
        <taxon>Parabacteroides</taxon>
    </lineage>
</organism>
<dbReference type="GO" id="GO:0006654">
    <property type="term" value="P:phosphatidic acid biosynthetic process"/>
    <property type="evidence" value="ECO:0007669"/>
    <property type="project" value="TreeGrafter"/>
</dbReference>
<comment type="pathway">
    <text evidence="1">Lipid metabolism.</text>
</comment>
<evidence type="ECO:0000256" key="3">
    <source>
        <dbReference type="ARBA" id="ARBA00023315"/>
    </source>
</evidence>
<dbReference type="SMART" id="SM00563">
    <property type="entry name" value="PlsC"/>
    <property type="match status" value="1"/>
</dbReference>
<dbReference type="EMBL" id="FUYQ01000013">
    <property type="protein sequence ID" value="SKB61187.1"/>
    <property type="molecule type" value="Genomic_DNA"/>
</dbReference>
<sequence>MRVLLSKFLLNLAGWKLGPVGEDVPKCVVCVAPHTSNWDFIIGKLFYSALDRDAGFLIKKDWFFFPFNLFFSWLGGVPVDRDKRTSVTDQMVEEFAKRDSFHLGITPEGTRKKVTEWKKGFYFIALKANVPIVLAYLDYGKKEAGVKAIFYPTGDFEKDIETIRSYYKGVQGKNAENFVE</sequence>
<feature type="domain" description="Phospholipid/glycerol acyltransferase" evidence="4">
    <location>
        <begin position="28"/>
        <end position="140"/>
    </location>
</feature>
<accession>A0A1T5CP22</accession>
<keyword evidence="6" id="KW-1185">Reference proteome</keyword>
<dbReference type="GO" id="GO:0003841">
    <property type="term" value="F:1-acylglycerol-3-phosphate O-acyltransferase activity"/>
    <property type="evidence" value="ECO:0007669"/>
    <property type="project" value="TreeGrafter"/>
</dbReference>
<reference evidence="6" key="1">
    <citation type="submission" date="2017-02" db="EMBL/GenBank/DDBJ databases">
        <authorList>
            <person name="Varghese N."/>
            <person name="Submissions S."/>
        </authorList>
    </citation>
    <scope>NUCLEOTIDE SEQUENCE [LARGE SCALE GENOMIC DNA]</scope>
    <source>
        <strain evidence="6">DSM 24967</strain>
    </source>
</reference>
<evidence type="ECO:0000259" key="4">
    <source>
        <dbReference type="SMART" id="SM00563"/>
    </source>
</evidence>
<dbReference type="Pfam" id="PF01553">
    <property type="entry name" value="Acyltransferase"/>
    <property type="match status" value="1"/>
</dbReference>
<dbReference type="Proteomes" id="UP000190852">
    <property type="component" value="Unassembled WGS sequence"/>
</dbReference>
<dbReference type="RefSeq" id="WP_079683516.1">
    <property type="nucleotide sequence ID" value="NZ_FUYQ01000013.1"/>
</dbReference>
<evidence type="ECO:0000313" key="5">
    <source>
        <dbReference type="EMBL" id="SKB61187.1"/>
    </source>
</evidence>
<gene>
    <name evidence="5" type="ORF">SAMN05660349_02012</name>
</gene>
<keyword evidence="2 5" id="KW-0808">Transferase</keyword>
<dbReference type="InterPro" id="IPR002123">
    <property type="entry name" value="Plipid/glycerol_acylTrfase"/>
</dbReference>
<dbReference type="PANTHER" id="PTHR10434">
    <property type="entry name" value="1-ACYL-SN-GLYCEROL-3-PHOSPHATE ACYLTRANSFERASE"/>
    <property type="match status" value="1"/>
</dbReference>
<dbReference type="PANTHER" id="PTHR10434:SF9">
    <property type="entry name" value="PHOSPHOLIPID_GLYCEROL ACYLTRANSFERASE DOMAIN-CONTAINING PROTEIN"/>
    <property type="match status" value="1"/>
</dbReference>
<proteinExistence type="predicted"/>